<keyword evidence="2 10" id="KW-0436">Ligase</keyword>
<dbReference type="SUPFAM" id="SSF52374">
    <property type="entry name" value="Nucleotidylyl transferase"/>
    <property type="match status" value="1"/>
</dbReference>
<dbReference type="CDD" id="cd00165">
    <property type="entry name" value="S4"/>
    <property type="match status" value="1"/>
</dbReference>
<dbReference type="NCBIfam" id="TIGR00234">
    <property type="entry name" value="tyrS"/>
    <property type="match status" value="1"/>
</dbReference>
<dbReference type="InterPro" id="IPR036986">
    <property type="entry name" value="S4_RNA-bd_sf"/>
</dbReference>
<dbReference type="SMART" id="SM00363">
    <property type="entry name" value="S4"/>
    <property type="match status" value="1"/>
</dbReference>
<evidence type="ECO:0000259" key="11">
    <source>
        <dbReference type="SMART" id="SM00363"/>
    </source>
</evidence>
<dbReference type="InterPro" id="IPR002305">
    <property type="entry name" value="aa-tRNA-synth_Ic"/>
</dbReference>
<feature type="domain" description="RNA-binding S4" evidence="11">
    <location>
        <begin position="348"/>
        <end position="406"/>
    </location>
</feature>
<keyword evidence="6 10" id="KW-0030">Aminoacyl-tRNA synthetase</keyword>
<evidence type="ECO:0000256" key="5">
    <source>
        <dbReference type="ARBA" id="ARBA00022917"/>
    </source>
</evidence>
<dbReference type="SUPFAM" id="SSF55174">
    <property type="entry name" value="Alpha-L RNA-binding motif"/>
    <property type="match status" value="1"/>
</dbReference>
<evidence type="ECO:0000256" key="1">
    <source>
        <dbReference type="ARBA" id="ARBA00013160"/>
    </source>
</evidence>
<dbReference type="PANTHER" id="PTHR11766">
    <property type="entry name" value="TYROSYL-TRNA SYNTHETASE"/>
    <property type="match status" value="1"/>
</dbReference>
<dbReference type="InterPro" id="IPR024088">
    <property type="entry name" value="Tyr-tRNA-ligase_bac-type"/>
</dbReference>
<evidence type="ECO:0000313" key="12">
    <source>
        <dbReference type="EMBL" id="PJF47636.1"/>
    </source>
</evidence>
<organism evidence="12 13">
    <name type="scientific">Candidatus Thermofonsia Clade 3 bacterium</name>
    <dbReference type="NCBI Taxonomy" id="2364212"/>
    <lineage>
        <taxon>Bacteria</taxon>
        <taxon>Bacillati</taxon>
        <taxon>Chloroflexota</taxon>
        <taxon>Candidatus Thermofontia</taxon>
        <taxon>Candidatus Thermofonsia Clade 3</taxon>
    </lineage>
</organism>
<keyword evidence="5 10" id="KW-0648">Protein biosynthesis</keyword>
<dbReference type="PANTHER" id="PTHR11766:SF1">
    <property type="entry name" value="TYROSINE--TRNA LIGASE"/>
    <property type="match status" value="1"/>
</dbReference>
<dbReference type="EMBL" id="PGTN01000040">
    <property type="protein sequence ID" value="PJF47636.1"/>
    <property type="molecule type" value="Genomic_DNA"/>
</dbReference>
<dbReference type="Proteomes" id="UP000230790">
    <property type="component" value="Unassembled WGS sequence"/>
</dbReference>
<evidence type="ECO:0000256" key="4">
    <source>
        <dbReference type="ARBA" id="ARBA00022840"/>
    </source>
</evidence>
<dbReference type="Gene3D" id="1.10.240.10">
    <property type="entry name" value="Tyrosyl-Transfer RNA Synthetase"/>
    <property type="match status" value="1"/>
</dbReference>
<comment type="similarity">
    <text evidence="10">Belongs to the class-I aminoacyl-tRNA synthetase family.</text>
</comment>
<reference evidence="12 13" key="1">
    <citation type="submission" date="2017-11" db="EMBL/GenBank/DDBJ databases">
        <title>Evolution of Phototrophy in the Chloroflexi Phylum Driven by Horizontal Gene Transfer.</title>
        <authorList>
            <person name="Ward L.M."/>
            <person name="Hemp J."/>
            <person name="Shih P.M."/>
            <person name="Mcglynn S.E."/>
            <person name="Fischer W."/>
        </authorList>
    </citation>
    <scope>NUCLEOTIDE SEQUENCE [LARGE SCALE GENOMIC DNA]</scope>
    <source>
        <strain evidence="12">JP3_7</strain>
    </source>
</reference>
<dbReference type="GO" id="GO:0005524">
    <property type="term" value="F:ATP binding"/>
    <property type="evidence" value="ECO:0007669"/>
    <property type="project" value="UniProtKB-KW"/>
</dbReference>
<keyword evidence="4 10" id="KW-0067">ATP-binding</keyword>
<evidence type="ECO:0000256" key="2">
    <source>
        <dbReference type="ARBA" id="ARBA00022598"/>
    </source>
</evidence>
<evidence type="ECO:0000256" key="3">
    <source>
        <dbReference type="ARBA" id="ARBA00022741"/>
    </source>
</evidence>
<dbReference type="AlphaFoldDB" id="A0A2M8QCU5"/>
<dbReference type="Gene3D" id="3.40.50.620">
    <property type="entry name" value="HUPs"/>
    <property type="match status" value="1"/>
</dbReference>
<evidence type="ECO:0000256" key="7">
    <source>
        <dbReference type="ARBA" id="ARBA00048248"/>
    </source>
</evidence>
<dbReference type="GO" id="GO:0006437">
    <property type="term" value="P:tyrosyl-tRNA aminoacylation"/>
    <property type="evidence" value="ECO:0007669"/>
    <property type="project" value="UniProtKB-UniRule"/>
</dbReference>
<dbReference type="CDD" id="cd00805">
    <property type="entry name" value="TyrRS_core"/>
    <property type="match status" value="1"/>
</dbReference>
<comment type="caution">
    <text evidence="12">The sequence shown here is derived from an EMBL/GenBank/DDBJ whole genome shotgun (WGS) entry which is preliminary data.</text>
</comment>
<gene>
    <name evidence="12" type="ORF">CUN48_07690</name>
</gene>
<dbReference type="InterPro" id="IPR002942">
    <property type="entry name" value="S4_RNA-bd"/>
</dbReference>
<dbReference type="InterPro" id="IPR002307">
    <property type="entry name" value="Tyr-tRNA-ligase"/>
</dbReference>
<sequence>MTIAPTSLSLDEQVALLMQGTDYGDETLARHMANELRERLKEGRPLRVYCGFDPRTSDLHLGHTIPMRKLRQFQELGHEVTFLIGNYTSLLGDPSDKDRLRPMLTAEQVEANARTYAEQAFKILDRQKTRVRYNAEWLSRLSFLELIQIAQNFTVQQFMARENFALRLDKGEPIYLHETFYALMQAYDAVALETDVQVGGSDQLFNIITAGRKLQEAMGQRPQIGIILGILPGTDGVVKMSKSLGNHIPILAPPEDMYGKVMSIPDSALIPYFELATRYTPARVEDVRRRLASGVNPRDVKMELAREIVSIFHDPQAAEWAEAHFVSVFQKKALPDEMPEFAVGPGMNIVDVIVALKFAASKGEARRLIAGGGVYLDGRTVSDASAIPAPPQILQVGKRRFARLIQA</sequence>
<protein>
    <recommendedName>
        <fullName evidence="1 8">Tyrosine--tRNA ligase</fullName>
        <ecNumber evidence="1 8">6.1.1.1</ecNumber>
    </recommendedName>
</protein>
<dbReference type="GO" id="GO:0004831">
    <property type="term" value="F:tyrosine-tRNA ligase activity"/>
    <property type="evidence" value="ECO:0007669"/>
    <property type="project" value="UniProtKB-UniRule"/>
</dbReference>
<keyword evidence="9" id="KW-0694">RNA-binding</keyword>
<dbReference type="PRINTS" id="PR01040">
    <property type="entry name" value="TRNASYNTHTYR"/>
</dbReference>
<dbReference type="PROSITE" id="PS50889">
    <property type="entry name" value="S4"/>
    <property type="match status" value="1"/>
</dbReference>
<evidence type="ECO:0000313" key="13">
    <source>
        <dbReference type="Proteomes" id="UP000230790"/>
    </source>
</evidence>
<dbReference type="GO" id="GO:0005829">
    <property type="term" value="C:cytosol"/>
    <property type="evidence" value="ECO:0007669"/>
    <property type="project" value="TreeGrafter"/>
</dbReference>
<evidence type="ECO:0000256" key="9">
    <source>
        <dbReference type="PROSITE-ProRule" id="PRU00182"/>
    </source>
</evidence>
<accession>A0A2M8QCU5</accession>
<dbReference type="InterPro" id="IPR014729">
    <property type="entry name" value="Rossmann-like_a/b/a_fold"/>
</dbReference>
<evidence type="ECO:0000256" key="8">
    <source>
        <dbReference type="NCBIfam" id="TIGR00234"/>
    </source>
</evidence>
<dbReference type="Gene3D" id="3.10.290.10">
    <property type="entry name" value="RNA-binding S4 domain"/>
    <property type="match status" value="1"/>
</dbReference>
<keyword evidence="3 10" id="KW-0547">Nucleotide-binding</keyword>
<proteinExistence type="inferred from homology"/>
<dbReference type="GO" id="GO:0003723">
    <property type="term" value="F:RNA binding"/>
    <property type="evidence" value="ECO:0007669"/>
    <property type="project" value="UniProtKB-KW"/>
</dbReference>
<dbReference type="EC" id="6.1.1.1" evidence="1 8"/>
<comment type="catalytic activity">
    <reaction evidence="7">
        <text>tRNA(Tyr) + L-tyrosine + ATP = L-tyrosyl-tRNA(Tyr) + AMP + diphosphate + H(+)</text>
        <dbReference type="Rhea" id="RHEA:10220"/>
        <dbReference type="Rhea" id="RHEA-COMP:9706"/>
        <dbReference type="Rhea" id="RHEA-COMP:9707"/>
        <dbReference type="ChEBI" id="CHEBI:15378"/>
        <dbReference type="ChEBI" id="CHEBI:30616"/>
        <dbReference type="ChEBI" id="CHEBI:33019"/>
        <dbReference type="ChEBI" id="CHEBI:58315"/>
        <dbReference type="ChEBI" id="CHEBI:78442"/>
        <dbReference type="ChEBI" id="CHEBI:78536"/>
        <dbReference type="ChEBI" id="CHEBI:456215"/>
        <dbReference type="EC" id="6.1.1.1"/>
    </reaction>
</comment>
<dbReference type="Pfam" id="PF01479">
    <property type="entry name" value="S4"/>
    <property type="match status" value="1"/>
</dbReference>
<evidence type="ECO:0000256" key="6">
    <source>
        <dbReference type="ARBA" id="ARBA00023146"/>
    </source>
</evidence>
<dbReference type="Pfam" id="PF00579">
    <property type="entry name" value="tRNA-synt_1b"/>
    <property type="match status" value="1"/>
</dbReference>
<evidence type="ECO:0000256" key="10">
    <source>
        <dbReference type="RuleBase" id="RU363036"/>
    </source>
</evidence>
<name>A0A2M8QCU5_9CHLR</name>